<dbReference type="Pfam" id="PF12995">
    <property type="entry name" value="DUF3879"/>
    <property type="match status" value="1"/>
</dbReference>
<dbReference type="InterPro" id="IPR024540">
    <property type="entry name" value="DUF3879"/>
</dbReference>
<dbReference type="EMBL" id="OFSM01000023">
    <property type="protein sequence ID" value="SOY31211.1"/>
    <property type="molecule type" value="Genomic_DNA"/>
</dbReference>
<protein>
    <submittedName>
        <fullName evidence="1">DUF based on E. rectale Gene description</fullName>
    </submittedName>
</protein>
<accession>A0A2K4ZL58</accession>
<dbReference type="RefSeq" id="WP_103241216.1">
    <property type="nucleotide sequence ID" value="NZ_JANJZD010000021.1"/>
</dbReference>
<gene>
    <name evidence="1" type="ORF">AMURIS_03947</name>
</gene>
<organism evidence="1 2">
    <name type="scientific">Acetatifactor muris</name>
    <dbReference type="NCBI Taxonomy" id="879566"/>
    <lineage>
        <taxon>Bacteria</taxon>
        <taxon>Bacillati</taxon>
        <taxon>Bacillota</taxon>
        <taxon>Clostridia</taxon>
        <taxon>Lachnospirales</taxon>
        <taxon>Lachnospiraceae</taxon>
        <taxon>Acetatifactor</taxon>
    </lineage>
</organism>
<dbReference type="AlphaFoldDB" id="A0A2K4ZL58"/>
<proteinExistence type="predicted"/>
<name>A0A2K4ZL58_9FIRM</name>
<sequence>MNINSNNMKWFSGYSLMNRLFSQKNGNKTSTSSQMGAAISGGVKHKHSNLYYDENGIPWMSKEQADRCISGRSDWKKIVSVSDEVKAELAEVVKQDFISTNGKSIPEGTRRNDVINKYLNTLPSKQRSSASWTLDRMAGDYGSRLEALVKQNNPGWKPGDAFDTSILDQLDGTLGGVDFRA</sequence>
<dbReference type="OrthoDB" id="1845489at2"/>
<dbReference type="Proteomes" id="UP000236311">
    <property type="component" value="Unassembled WGS sequence"/>
</dbReference>
<reference evidence="1 2" key="1">
    <citation type="submission" date="2018-01" db="EMBL/GenBank/DDBJ databases">
        <authorList>
            <person name="Gaut B.S."/>
            <person name="Morton B.R."/>
            <person name="Clegg M.T."/>
            <person name="Duvall M.R."/>
        </authorList>
    </citation>
    <scope>NUCLEOTIDE SEQUENCE [LARGE SCALE GENOMIC DNA]</scope>
    <source>
        <strain evidence="1">GP69</strain>
    </source>
</reference>
<evidence type="ECO:0000313" key="1">
    <source>
        <dbReference type="EMBL" id="SOY31211.1"/>
    </source>
</evidence>
<evidence type="ECO:0000313" key="2">
    <source>
        <dbReference type="Proteomes" id="UP000236311"/>
    </source>
</evidence>
<keyword evidence="2" id="KW-1185">Reference proteome</keyword>